<dbReference type="SUPFAM" id="SSF110997">
    <property type="entry name" value="Sporulation related repeat"/>
    <property type="match status" value="1"/>
</dbReference>
<proteinExistence type="predicted"/>
<feature type="transmembrane region" description="Helical" evidence="2">
    <location>
        <begin position="74"/>
        <end position="96"/>
    </location>
</feature>
<dbReference type="GO" id="GO:0042834">
    <property type="term" value="F:peptidoglycan binding"/>
    <property type="evidence" value="ECO:0007669"/>
    <property type="project" value="InterPro"/>
</dbReference>
<accession>J9E1G4</accession>
<keyword evidence="2" id="KW-0812">Transmembrane</keyword>
<evidence type="ECO:0000259" key="3">
    <source>
        <dbReference type="PROSITE" id="PS51724"/>
    </source>
</evidence>
<dbReference type="InterPro" id="IPR036680">
    <property type="entry name" value="SPOR-like_sf"/>
</dbReference>
<dbReference type="AlphaFoldDB" id="J9E1G4"/>
<feature type="domain" description="SPOR" evidence="3">
    <location>
        <begin position="271"/>
        <end position="357"/>
    </location>
</feature>
<evidence type="ECO:0000256" key="1">
    <source>
        <dbReference type="SAM" id="MobiDB-lite"/>
    </source>
</evidence>
<evidence type="ECO:0000313" key="4">
    <source>
        <dbReference type="EMBL" id="EJW21754.1"/>
    </source>
</evidence>
<dbReference type="InterPro" id="IPR007730">
    <property type="entry name" value="SPOR-like_dom"/>
</dbReference>
<feature type="region of interest" description="Disordered" evidence="1">
    <location>
        <begin position="1"/>
        <end position="55"/>
    </location>
</feature>
<gene>
    <name evidence="4" type="ORF">IMCC14465_01480</name>
</gene>
<organism evidence="4 5">
    <name type="scientific">alpha proteobacterium IMCC14465</name>
    <dbReference type="NCBI Taxonomy" id="1220535"/>
    <lineage>
        <taxon>Bacteria</taxon>
        <taxon>Pseudomonadati</taxon>
        <taxon>Pseudomonadota</taxon>
        <taxon>Alphaproteobacteria</taxon>
        <taxon>PS1 clade</taxon>
    </lineage>
</organism>
<feature type="compositionally biased region" description="Polar residues" evidence="1">
    <location>
        <begin position="19"/>
        <end position="49"/>
    </location>
</feature>
<dbReference type="EMBL" id="ALYF01000002">
    <property type="protein sequence ID" value="EJW21754.1"/>
    <property type="molecule type" value="Genomic_DNA"/>
</dbReference>
<evidence type="ECO:0000313" key="5">
    <source>
        <dbReference type="Proteomes" id="UP000004836"/>
    </source>
</evidence>
<comment type="caution">
    <text evidence="4">The sequence shown here is derived from an EMBL/GenBank/DDBJ whole genome shotgun (WGS) entry which is preliminary data.</text>
</comment>
<feature type="compositionally biased region" description="Pro residues" evidence="1">
    <location>
        <begin position="1"/>
        <end position="13"/>
    </location>
</feature>
<keyword evidence="2" id="KW-1133">Transmembrane helix</keyword>
<dbReference type="PROSITE" id="PS51724">
    <property type="entry name" value="SPOR"/>
    <property type="match status" value="1"/>
</dbReference>
<dbReference type="STRING" id="1220535.IMCC14465_01480"/>
<reference evidence="4 5" key="1">
    <citation type="journal article" date="2012" name="J. Bacteriol.">
        <title>Genome Sequence of Strain IMCC14465, Isolated from the East Sea, Belonging to the PS1 Clade of Alphaproteobacteria.</title>
        <authorList>
            <person name="Yang S.J."/>
            <person name="Kang I."/>
            <person name="Cho J.C."/>
        </authorList>
    </citation>
    <scope>NUCLEOTIDE SEQUENCE [LARGE SCALE GENOMIC DNA]</scope>
    <source>
        <strain evidence="4 5">IMCC14465</strain>
    </source>
</reference>
<dbReference type="Proteomes" id="UP000004836">
    <property type="component" value="Unassembled WGS sequence"/>
</dbReference>
<evidence type="ECO:0000256" key="2">
    <source>
        <dbReference type="SAM" id="Phobius"/>
    </source>
</evidence>
<keyword evidence="5" id="KW-1185">Reference proteome</keyword>
<dbReference type="OrthoDB" id="7338235at2"/>
<name>J9E1G4_9PROT</name>
<keyword evidence="2" id="KW-0472">Membrane</keyword>
<dbReference type="Pfam" id="PF05036">
    <property type="entry name" value="SPOR"/>
    <property type="match status" value="1"/>
</dbReference>
<dbReference type="Gene3D" id="3.30.70.1070">
    <property type="entry name" value="Sporulation related repeat"/>
    <property type="match status" value="1"/>
</dbReference>
<protein>
    <recommendedName>
        <fullName evidence="3">SPOR domain-containing protein</fullName>
    </recommendedName>
</protein>
<dbReference type="eggNOG" id="COG3115">
    <property type="taxonomic scope" value="Bacteria"/>
</dbReference>
<sequence>MSPPKPPSGPPDDPYTDPLSGSDTDAFSQNLSQKVSSGDNFTPLPNQNADIGIGKPPPDASYYDYNDGGNNLPIILMGIGAVLITAMIAGLVYLAYMKGVEDGQSSMPPLILAEETPVKTPPPEDVTAGRPEEGDLNIYGVLEVKEDNASGQEQAETVTPEIELEPGDEISALFEDDLSAEDTSEGDGGLESLMADVMEVETQTVDSPKTDTAEVVSADVKTGDAEIADVASIEDTQSDENLIPLASPKSENKAENKVEISPEQSESVAPLVAVNNYMVQLISVRTPAEASREFTRISNKNSEIIGNREPLVKEVDLGERGKFYRVNIPGFVTLEAANAFCAELKENGQDCLVVKVAQ</sequence>